<dbReference type="InterPro" id="IPR045310">
    <property type="entry name" value="Pcs60-like"/>
</dbReference>
<evidence type="ECO:0000259" key="7">
    <source>
        <dbReference type="Pfam" id="PF13193"/>
    </source>
</evidence>
<feature type="region of interest" description="Disordered" evidence="5">
    <location>
        <begin position="188"/>
        <end position="208"/>
    </location>
</feature>
<keyword evidence="4" id="KW-0067">ATP-binding</keyword>
<keyword evidence="9" id="KW-1185">Reference proteome</keyword>
<protein>
    <submittedName>
        <fullName evidence="8">Uncharacterized protein</fullName>
    </submittedName>
</protein>
<evidence type="ECO:0000259" key="6">
    <source>
        <dbReference type="Pfam" id="PF00501"/>
    </source>
</evidence>
<reference evidence="8 9" key="1">
    <citation type="submission" date="2023-09" db="EMBL/GenBank/DDBJ databases">
        <title>Pangenome analysis of Batrachochytrium dendrobatidis and related Chytrids.</title>
        <authorList>
            <person name="Yacoub M.N."/>
            <person name="Stajich J.E."/>
            <person name="James T.Y."/>
        </authorList>
    </citation>
    <scope>NUCLEOTIDE SEQUENCE [LARGE SCALE GENOMIC DNA]</scope>
    <source>
        <strain evidence="8 9">JEL0888</strain>
    </source>
</reference>
<dbReference type="Gene3D" id="3.30.300.30">
    <property type="match status" value="1"/>
</dbReference>
<comment type="caution">
    <text evidence="8">The sequence shown here is derived from an EMBL/GenBank/DDBJ whole genome shotgun (WGS) entry which is preliminary data.</text>
</comment>
<evidence type="ECO:0000256" key="2">
    <source>
        <dbReference type="ARBA" id="ARBA00022598"/>
    </source>
</evidence>
<dbReference type="Pfam" id="PF00501">
    <property type="entry name" value="AMP-binding"/>
    <property type="match status" value="1"/>
</dbReference>
<proteinExistence type="inferred from homology"/>
<dbReference type="CDD" id="cd05926">
    <property type="entry name" value="FACL_fum10p_like"/>
    <property type="match status" value="1"/>
</dbReference>
<evidence type="ECO:0000313" key="9">
    <source>
        <dbReference type="Proteomes" id="UP001527925"/>
    </source>
</evidence>
<dbReference type="SUPFAM" id="SSF56801">
    <property type="entry name" value="Acetyl-CoA synthetase-like"/>
    <property type="match status" value="1"/>
</dbReference>
<name>A0ABR4NDG1_9FUNG</name>
<evidence type="ECO:0000256" key="3">
    <source>
        <dbReference type="ARBA" id="ARBA00022741"/>
    </source>
</evidence>
<dbReference type="Gene3D" id="3.40.50.12780">
    <property type="entry name" value="N-terminal domain of ligase-like"/>
    <property type="match status" value="1"/>
</dbReference>
<dbReference type="InterPro" id="IPR000873">
    <property type="entry name" value="AMP-dep_synth/lig_dom"/>
</dbReference>
<evidence type="ECO:0000256" key="1">
    <source>
        <dbReference type="ARBA" id="ARBA00006432"/>
    </source>
</evidence>
<gene>
    <name evidence="8" type="ORF">HK105_202852</name>
</gene>
<dbReference type="PANTHER" id="PTHR43201">
    <property type="entry name" value="ACYL-COA SYNTHETASE"/>
    <property type="match status" value="1"/>
</dbReference>
<comment type="similarity">
    <text evidence="1">Belongs to the ATP-dependent AMP-binding enzyme family.</text>
</comment>
<dbReference type="InterPro" id="IPR025110">
    <property type="entry name" value="AMP-bd_C"/>
</dbReference>
<organism evidence="8 9">
    <name type="scientific">Polyrhizophydium stewartii</name>
    <dbReference type="NCBI Taxonomy" id="2732419"/>
    <lineage>
        <taxon>Eukaryota</taxon>
        <taxon>Fungi</taxon>
        <taxon>Fungi incertae sedis</taxon>
        <taxon>Chytridiomycota</taxon>
        <taxon>Chytridiomycota incertae sedis</taxon>
        <taxon>Chytridiomycetes</taxon>
        <taxon>Rhizophydiales</taxon>
        <taxon>Rhizophydiales incertae sedis</taxon>
        <taxon>Polyrhizophydium</taxon>
    </lineage>
</organism>
<sequence length="575" mass="61743">MPPHKNLVEILSDSFAPAVILPATGSGQGPAHKLFYSQLRAAVKQLQQQAPFAQLVPGTAVTFLIPNSLEFIAVFFTIVAQRAVANPLNPAYTVDEIVFYLKDVEPRVVVILRDAPNAATVREAARQVGVPVYEVSLELVAKYGPAGPDGAADGPAQPQLQRRLSRLPTATISATPVDAVLATRPLDGNADPLLSTAPPKAPAGTRSQPAYNPDDVALFLHTSGTTGRPKGVPLSHRNLLASINNIVATYHLQPSDASYLVMPLFHVHGLIGVLLSTLLSGGTVIVPPRFSVTRFWGDFVDLGATWYSAVPTIHQMLLLKADETYPGHSGALRFIRSCSASLAPATMLELERRFRAPVIEAYAMTEAAHQMTSNFLPRGMRKPGSVGRGRGVNVRILDENGKQLPLKGIGEVCVNGPNVFSGYQNNPKANAESFHFDGKQPWFRTGDLGFIDEHKFVVLVGRIKEQINRGGEKISPIEIDQALLTHPAVAEAVAFPVSSAVYGQEIEAAVVLDSSGGASVTEADLKAHISAKLAAFKIPRTIYIVDLLPKTATGKVQRRIVAEHFAKAIPQKAKI</sequence>
<dbReference type="InterPro" id="IPR042099">
    <property type="entry name" value="ANL_N_sf"/>
</dbReference>
<dbReference type="EMBL" id="JADGIZ020000010">
    <property type="protein sequence ID" value="KAL2917567.1"/>
    <property type="molecule type" value="Genomic_DNA"/>
</dbReference>
<dbReference type="PANTHER" id="PTHR43201:SF5">
    <property type="entry name" value="MEDIUM-CHAIN ACYL-COA LIGASE ACSF2, MITOCHONDRIAL"/>
    <property type="match status" value="1"/>
</dbReference>
<dbReference type="InterPro" id="IPR045851">
    <property type="entry name" value="AMP-bd_C_sf"/>
</dbReference>
<accession>A0ABR4NDG1</accession>
<dbReference type="PROSITE" id="PS00455">
    <property type="entry name" value="AMP_BINDING"/>
    <property type="match status" value="1"/>
</dbReference>
<evidence type="ECO:0000313" key="8">
    <source>
        <dbReference type="EMBL" id="KAL2917567.1"/>
    </source>
</evidence>
<evidence type="ECO:0000256" key="4">
    <source>
        <dbReference type="ARBA" id="ARBA00022840"/>
    </source>
</evidence>
<dbReference type="Proteomes" id="UP001527925">
    <property type="component" value="Unassembled WGS sequence"/>
</dbReference>
<dbReference type="Pfam" id="PF13193">
    <property type="entry name" value="AMP-binding_C"/>
    <property type="match status" value="1"/>
</dbReference>
<keyword evidence="2" id="KW-0436">Ligase</keyword>
<keyword evidence="3" id="KW-0547">Nucleotide-binding</keyword>
<dbReference type="InterPro" id="IPR020845">
    <property type="entry name" value="AMP-binding_CS"/>
</dbReference>
<evidence type="ECO:0000256" key="5">
    <source>
        <dbReference type="SAM" id="MobiDB-lite"/>
    </source>
</evidence>
<feature type="domain" description="AMP-binding enzyme C-terminal" evidence="7">
    <location>
        <begin position="478"/>
        <end position="555"/>
    </location>
</feature>
<feature type="domain" description="AMP-dependent synthetase/ligase" evidence="6">
    <location>
        <begin position="33"/>
        <end position="423"/>
    </location>
</feature>